<feature type="compositionally biased region" description="Basic residues" evidence="1">
    <location>
        <begin position="325"/>
        <end position="335"/>
    </location>
</feature>
<keyword evidence="3" id="KW-1185">Reference proteome</keyword>
<dbReference type="AlphaFoldDB" id="A0AAV2SKZ9"/>
<sequence length="607" mass="63679">MCSKMPPEPALKKIKIESSSKITNEIQHNSEFMSVCPLTGVPDVKPTLQGRHSSNNGSIFNVKHENSLSLVVDSLGLSTNVNGGNNVISSTPTKLSSNSLISKIDTSIPPCSLSSSHNSQTYTQVNQTYATLSQEQQSCQTQKTSQGNTTSEFSTKNTSLPSCTNIPNLDGSLNTTTTASESQLPTVSHQISLEEMDITAADFPRLLSEGTGMVVGTGGDTNDHCDAPLNTSGDTTDLSEMLFKLQEATTANIAQSFPNNGSSLNHIGSSSNQIMTPQNITSQFMEQQEEAANHSLKPSEGTETGALVTSFVGALNPSSLSPNSKQRHTQNKNHTKTNSSLSQTLQINASFAHRNNSATCDSSLAMSVHLTDLNTTSIITSSTLSRCVDTPTQSNTNTSLCISSRIDAAQSVNSPNGIISNKAPSKSISSSLETTINPLSVSCSSADSANHPSSLPILSLSPISSSSVDNSLGGNMNTFATPDSSSLHNFTPPINTLSKLDSENTINSTVVNSNSHQKCTSSFPSLSSYTSESGVISTIDSSGVLNTSLNDSSGVLNTSLNDSSKNSSSVDLDPPILDDMPPIEACAALNTLPTIDCSSINTSSSNL</sequence>
<comment type="caution">
    <text evidence="2">The sequence shown here is derived from an EMBL/GenBank/DDBJ whole genome shotgun (WGS) entry which is preliminary data.</text>
</comment>
<dbReference type="EMBL" id="CAXKWB010075341">
    <property type="protein sequence ID" value="CAL4199056.1"/>
    <property type="molecule type" value="Genomic_DNA"/>
</dbReference>
<proteinExistence type="predicted"/>
<dbReference type="Proteomes" id="UP001497623">
    <property type="component" value="Unassembled WGS sequence"/>
</dbReference>
<feature type="region of interest" description="Disordered" evidence="1">
    <location>
        <begin position="314"/>
        <end position="341"/>
    </location>
</feature>
<gene>
    <name evidence="2" type="ORF">MNOR_LOCUS37439</name>
</gene>
<name>A0AAV2SKZ9_MEGNR</name>
<protein>
    <submittedName>
        <fullName evidence="2">Uncharacterized protein</fullName>
    </submittedName>
</protein>
<accession>A0AAV2SKZ9</accession>
<organism evidence="2 3">
    <name type="scientific">Meganyctiphanes norvegica</name>
    <name type="common">Northern krill</name>
    <name type="synonym">Thysanopoda norvegica</name>
    <dbReference type="NCBI Taxonomy" id="48144"/>
    <lineage>
        <taxon>Eukaryota</taxon>
        <taxon>Metazoa</taxon>
        <taxon>Ecdysozoa</taxon>
        <taxon>Arthropoda</taxon>
        <taxon>Crustacea</taxon>
        <taxon>Multicrustacea</taxon>
        <taxon>Malacostraca</taxon>
        <taxon>Eumalacostraca</taxon>
        <taxon>Eucarida</taxon>
        <taxon>Euphausiacea</taxon>
        <taxon>Euphausiidae</taxon>
        <taxon>Meganyctiphanes</taxon>
    </lineage>
</organism>
<evidence type="ECO:0000313" key="2">
    <source>
        <dbReference type="EMBL" id="CAL4199056.1"/>
    </source>
</evidence>
<evidence type="ECO:0000313" key="3">
    <source>
        <dbReference type="Proteomes" id="UP001497623"/>
    </source>
</evidence>
<evidence type="ECO:0000256" key="1">
    <source>
        <dbReference type="SAM" id="MobiDB-lite"/>
    </source>
</evidence>
<reference evidence="2 3" key="1">
    <citation type="submission" date="2024-05" db="EMBL/GenBank/DDBJ databases">
        <authorList>
            <person name="Wallberg A."/>
        </authorList>
    </citation>
    <scope>NUCLEOTIDE SEQUENCE [LARGE SCALE GENOMIC DNA]</scope>
</reference>
<feature type="region of interest" description="Disordered" evidence="1">
    <location>
        <begin position="141"/>
        <end position="183"/>
    </location>
</feature>